<name>A0ACC2NA58_9HYME</name>
<reference evidence="1" key="1">
    <citation type="submission" date="2023-04" db="EMBL/GenBank/DDBJ databases">
        <title>A chromosome-level genome assembly of the parasitoid wasp Eretmocerus hayati.</title>
        <authorList>
            <person name="Zhong Y."/>
            <person name="Liu S."/>
            <person name="Liu Y."/>
        </authorList>
    </citation>
    <scope>NUCLEOTIDE SEQUENCE</scope>
    <source>
        <strain evidence="1">ZJU_SS_LIU_2023</strain>
    </source>
</reference>
<keyword evidence="2" id="KW-1185">Reference proteome</keyword>
<gene>
    <name evidence="1" type="ORF">QAD02_008889</name>
</gene>
<sequence>MDGLDSDDLREKELLDIDEISDHAPTDSSKRNIDEYLELYTPNESLPALLKDKGAKTGLFVGYVDQIVKPAPAHGSKVMHIVLNNGKNIRMQVTAWGETFIEKLNTVATMNNVVWAEKLKICEYKAGTNYKYGNQAIYLAVEDISSFDVIGSRAGQDYCATEPASLKEAVPVKFDEIIDSKGLIRVRGYVRIPFRQIKRKRGNSLGGLVTDAKKLLLEINIKADDSNLKNIHKGHQIELIGTLMANERNSDKHFLSVESIDQVVKISDDKLTLVDIMKGNFLI</sequence>
<dbReference type="Proteomes" id="UP001239111">
    <property type="component" value="Chromosome 4"/>
</dbReference>
<accession>A0ACC2NA58</accession>
<evidence type="ECO:0000313" key="1">
    <source>
        <dbReference type="EMBL" id="KAJ8667227.1"/>
    </source>
</evidence>
<protein>
    <submittedName>
        <fullName evidence="1">Uncharacterized protein</fullName>
    </submittedName>
</protein>
<evidence type="ECO:0000313" key="2">
    <source>
        <dbReference type="Proteomes" id="UP001239111"/>
    </source>
</evidence>
<dbReference type="EMBL" id="CM056744">
    <property type="protein sequence ID" value="KAJ8667227.1"/>
    <property type="molecule type" value="Genomic_DNA"/>
</dbReference>
<organism evidence="1 2">
    <name type="scientific">Eretmocerus hayati</name>
    <dbReference type="NCBI Taxonomy" id="131215"/>
    <lineage>
        <taxon>Eukaryota</taxon>
        <taxon>Metazoa</taxon>
        <taxon>Ecdysozoa</taxon>
        <taxon>Arthropoda</taxon>
        <taxon>Hexapoda</taxon>
        <taxon>Insecta</taxon>
        <taxon>Pterygota</taxon>
        <taxon>Neoptera</taxon>
        <taxon>Endopterygota</taxon>
        <taxon>Hymenoptera</taxon>
        <taxon>Apocrita</taxon>
        <taxon>Proctotrupomorpha</taxon>
        <taxon>Chalcidoidea</taxon>
        <taxon>Aphelinidae</taxon>
        <taxon>Aphelininae</taxon>
        <taxon>Eretmocerus</taxon>
    </lineage>
</organism>
<comment type="caution">
    <text evidence="1">The sequence shown here is derived from an EMBL/GenBank/DDBJ whole genome shotgun (WGS) entry which is preliminary data.</text>
</comment>
<proteinExistence type="predicted"/>